<comment type="similarity">
    <text evidence="8">Belongs to the Clp1 family. Clp1 subfamily.</text>
</comment>
<evidence type="ECO:0000256" key="6">
    <source>
        <dbReference type="ARBA" id="ARBA00022840"/>
    </source>
</evidence>
<feature type="domain" description="Clp1 C-terminal" evidence="9">
    <location>
        <begin position="373"/>
        <end position="494"/>
    </location>
</feature>
<dbReference type="Pfam" id="PF16573">
    <property type="entry name" value="CLP1_N"/>
    <property type="match status" value="1"/>
</dbReference>
<dbReference type="FunFam" id="2.60.120.1030:FF:000001">
    <property type="entry name" value="Protein CLP1 homolog 5"/>
    <property type="match status" value="1"/>
</dbReference>
<name>A0A2G8RST5_9APHY</name>
<dbReference type="PANTHER" id="PTHR12755:SF6">
    <property type="entry name" value="POLYRIBONUCLEOTIDE 5'-HYDROXYL-KINASE CLP1"/>
    <property type="match status" value="1"/>
</dbReference>
<feature type="binding site" evidence="8">
    <location>
        <begin position="137"/>
        <end position="142"/>
    </location>
    <ligand>
        <name>ATP</name>
        <dbReference type="ChEBI" id="CHEBI:30616"/>
    </ligand>
</feature>
<keyword evidence="6 8" id="KW-0067">ATP-binding</keyword>
<dbReference type="InterPro" id="IPR032319">
    <property type="entry name" value="CLP1_P"/>
</dbReference>
<evidence type="ECO:0000256" key="8">
    <source>
        <dbReference type="HAMAP-Rule" id="MF_03035"/>
    </source>
</evidence>
<comment type="caution">
    <text evidence="12">The sequence shown here is derived from an EMBL/GenBank/DDBJ whole genome shotgun (WGS) entry which is preliminary data.</text>
</comment>
<dbReference type="Proteomes" id="UP000230002">
    <property type="component" value="Unassembled WGS sequence"/>
</dbReference>
<evidence type="ECO:0000256" key="1">
    <source>
        <dbReference type="ARBA" id="ARBA00004123"/>
    </source>
</evidence>
<keyword evidence="5 8" id="KW-0547">Nucleotide-binding</keyword>
<dbReference type="Gene3D" id="3.40.50.300">
    <property type="entry name" value="P-loop containing nucleotide triphosphate hydrolases"/>
    <property type="match status" value="1"/>
</dbReference>
<dbReference type="OrthoDB" id="258143at2759"/>
<evidence type="ECO:0000256" key="5">
    <source>
        <dbReference type="ARBA" id="ARBA00022741"/>
    </source>
</evidence>
<gene>
    <name evidence="8" type="primary">CLP1</name>
    <name evidence="12" type="ORF">GSI_14162</name>
</gene>
<dbReference type="InterPro" id="IPR027417">
    <property type="entry name" value="P-loop_NTPase"/>
</dbReference>
<dbReference type="InterPro" id="IPR032324">
    <property type="entry name" value="Clp1_N"/>
</dbReference>
<dbReference type="GO" id="GO:0005849">
    <property type="term" value="C:mRNA cleavage factor complex"/>
    <property type="evidence" value="ECO:0007669"/>
    <property type="project" value="UniProtKB-UniRule"/>
</dbReference>
<feature type="binding site" evidence="8">
    <location>
        <position position="21"/>
    </location>
    <ligand>
        <name>ATP</name>
        <dbReference type="ChEBI" id="CHEBI:30616"/>
    </ligand>
</feature>
<dbReference type="GO" id="GO:0006388">
    <property type="term" value="P:tRNA splicing, via endonucleolytic cleavage and ligation"/>
    <property type="evidence" value="ECO:0007669"/>
    <property type="project" value="TreeGrafter"/>
</dbReference>
<dbReference type="Gene3D" id="2.40.30.330">
    <property type="entry name" value="Pre-mRNA cleavage complex subunit Clp1, C-terminal domain"/>
    <property type="match status" value="1"/>
</dbReference>
<comment type="subunit">
    <text evidence="8">Component of a pre-mRNA cleavage factor complex. Interacts directly with PCF11.</text>
</comment>
<dbReference type="InterPro" id="IPR038238">
    <property type="entry name" value="Clp1_C_sf"/>
</dbReference>
<sequence>MDTSENVNVHTRKWVLQAESEYRFELDPSATLAIKLVSGHAEIFGAELAEGKVYLFGQECKAAVFTWLGCAIEMSHPSVEYVSDETPMAVYANVHLALEQMRVRALAAVHGLPIPEDEGDDTAGADPPRVLVLGPENSGKTSVCKTLANYAVRAGQDWVPTYVNVDPSEGAWSVPGAISAAPITAPIQTSSPASALGTTATSAPNHVSSNALLPLSYWYGHAEMRRNPLLMDRLIRNLGENIRDRYEGDTAGRCSGLIVDTPASFAASSGTGGDHRLTMIKACVDTFQINVILVVGHEKLNVEMQRTYGNRMAVLKIAKSGGVVELDAAYRERIHKYQLHTYFYGHVIEPPVGITSRGYVQAGEQTPDQTMHLSPLSASVNFGDIVIYRIGEETMAPSSALPIGAARVVSEMQPLVVDPTLGGSGLYNAVLAILAPPNPDESERYDEEILDLPVVGYIAITALDVPNRRMTVLSPSPGSLTGKTAIVGSFEWQE</sequence>
<evidence type="ECO:0000256" key="4">
    <source>
        <dbReference type="ARBA" id="ARBA00022664"/>
    </source>
</evidence>
<dbReference type="SUPFAM" id="SSF52540">
    <property type="entry name" value="P-loop containing nucleoside triphosphate hydrolases"/>
    <property type="match status" value="1"/>
</dbReference>
<dbReference type="GO" id="GO:0051731">
    <property type="term" value="F:polynucleotide 5'-hydroxyl-kinase activity"/>
    <property type="evidence" value="ECO:0007669"/>
    <property type="project" value="InterPro"/>
</dbReference>
<protein>
    <recommendedName>
        <fullName evidence="3">Polynucleotide 5'-hydroxyl-kinase GRC3</fullName>
    </recommendedName>
    <alternativeName>
        <fullName evidence="2">Polynucleotide 5'-hydroxyl-kinase grc3</fullName>
    </alternativeName>
</protein>
<dbReference type="InterPro" id="IPR038239">
    <property type="entry name" value="Clp1_N_sf"/>
</dbReference>
<feature type="domain" description="Clp1 N-terminal" evidence="10">
    <location>
        <begin position="16"/>
        <end position="105"/>
    </location>
</feature>
<dbReference type="GO" id="GO:0005524">
    <property type="term" value="F:ATP binding"/>
    <property type="evidence" value="ECO:0007669"/>
    <property type="project" value="UniProtKB-UniRule"/>
</dbReference>
<keyword evidence="7 8" id="KW-0539">Nucleus</keyword>
<keyword evidence="13" id="KW-1185">Reference proteome</keyword>
<dbReference type="HAMAP" id="MF_03035">
    <property type="entry name" value="Clp1"/>
    <property type="match status" value="1"/>
</dbReference>
<dbReference type="Pfam" id="PF06807">
    <property type="entry name" value="Clp1"/>
    <property type="match status" value="1"/>
</dbReference>
<evidence type="ECO:0000256" key="3">
    <source>
        <dbReference type="ARBA" id="ARBA00019824"/>
    </source>
</evidence>
<feature type="domain" description="Clp1 P-loop" evidence="11">
    <location>
        <begin position="134"/>
        <end position="345"/>
    </location>
</feature>
<dbReference type="Gene3D" id="2.60.120.1030">
    <property type="entry name" value="Clp1, DNA binding domain"/>
    <property type="match status" value="1"/>
</dbReference>
<reference evidence="12 13" key="1">
    <citation type="journal article" date="2015" name="Sci. Rep.">
        <title>Chromosome-level genome map provides insights into diverse defense mechanisms in the medicinal fungus Ganoderma sinense.</title>
        <authorList>
            <person name="Zhu Y."/>
            <person name="Xu J."/>
            <person name="Sun C."/>
            <person name="Zhou S."/>
            <person name="Xu H."/>
            <person name="Nelson D.R."/>
            <person name="Qian J."/>
            <person name="Song J."/>
            <person name="Luo H."/>
            <person name="Xiang L."/>
            <person name="Li Y."/>
            <person name="Xu Z."/>
            <person name="Ji A."/>
            <person name="Wang L."/>
            <person name="Lu S."/>
            <person name="Hayward A."/>
            <person name="Sun W."/>
            <person name="Li X."/>
            <person name="Schwartz D.C."/>
            <person name="Wang Y."/>
            <person name="Chen S."/>
        </authorList>
    </citation>
    <scope>NUCLEOTIDE SEQUENCE [LARGE SCALE GENOMIC DNA]</scope>
    <source>
        <strain evidence="12 13">ZZ0214-1</strain>
    </source>
</reference>
<dbReference type="EMBL" id="AYKW01000067">
    <property type="protein sequence ID" value="PIL24408.1"/>
    <property type="molecule type" value="Genomic_DNA"/>
</dbReference>
<accession>A0A2G8RST5</accession>
<organism evidence="12 13">
    <name type="scientific">Ganoderma sinense ZZ0214-1</name>
    <dbReference type="NCBI Taxonomy" id="1077348"/>
    <lineage>
        <taxon>Eukaryota</taxon>
        <taxon>Fungi</taxon>
        <taxon>Dikarya</taxon>
        <taxon>Basidiomycota</taxon>
        <taxon>Agaricomycotina</taxon>
        <taxon>Agaricomycetes</taxon>
        <taxon>Polyporales</taxon>
        <taxon>Polyporaceae</taxon>
        <taxon>Ganoderma</taxon>
    </lineage>
</organism>
<dbReference type="InterPro" id="IPR010655">
    <property type="entry name" value="Clp1_C"/>
</dbReference>
<dbReference type="AlphaFoldDB" id="A0A2G8RST5"/>
<comment type="subcellular location">
    <subcellularLocation>
        <location evidence="1 8">Nucleus</location>
    </subcellularLocation>
</comment>
<evidence type="ECO:0000256" key="7">
    <source>
        <dbReference type="ARBA" id="ARBA00023242"/>
    </source>
</evidence>
<evidence type="ECO:0000259" key="11">
    <source>
        <dbReference type="Pfam" id="PF16575"/>
    </source>
</evidence>
<evidence type="ECO:0000259" key="10">
    <source>
        <dbReference type="Pfam" id="PF16573"/>
    </source>
</evidence>
<dbReference type="GO" id="GO:0031124">
    <property type="term" value="P:mRNA 3'-end processing"/>
    <property type="evidence" value="ECO:0007669"/>
    <property type="project" value="UniProtKB-UniRule"/>
</dbReference>
<keyword evidence="4 8" id="KW-0507">mRNA processing</keyword>
<evidence type="ECO:0000256" key="2">
    <source>
        <dbReference type="ARBA" id="ARBA00018706"/>
    </source>
</evidence>
<dbReference type="InterPro" id="IPR045116">
    <property type="entry name" value="Clp1/Grc3"/>
</dbReference>
<proteinExistence type="inferred from homology"/>
<dbReference type="Pfam" id="PF16575">
    <property type="entry name" value="CLP1_P"/>
    <property type="match status" value="1"/>
</dbReference>
<comment type="function">
    <text evidence="8">Required for endonucleolytic cleavage during polyadenylation-dependent pre-mRNA 3'-end formation.</text>
</comment>
<evidence type="ECO:0000313" key="12">
    <source>
        <dbReference type="EMBL" id="PIL24408.1"/>
    </source>
</evidence>
<dbReference type="InterPro" id="IPR028606">
    <property type="entry name" value="Clp1"/>
</dbReference>
<dbReference type="PANTHER" id="PTHR12755">
    <property type="entry name" value="CLEAVAGE/POLYADENYLATION FACTOR IA SUBUNIT CLP1P"/>
    <property type="match status" value="1"/>
</dbReference>
<dbReference type="STRING" id="1077348.A0A2G8RST5"/>
<feature type="binding site" evidence="8">
    <location>
        <position position="61"/>
    </location>
    <ligand>
        <name>ATP</name>
        <dbReference type="ChEBI" id="CHEBI:30616"/>
    </ligand>
</feature>
<evidence type="ECO:0000259" key="9">
    <source>
        <dbReference type="Pfam" id="PF06807"/>
    </source>
</evidence>
<evidence type="ECO:0000313" key="13">
    <source>
        <dbReference type="Proteomes" id="UP000230002"/>
    </source>
</evidence>